<protein>
    <submittedName>
        <fullName evidence="11">Iron-enterobactin transporter ATP-binding protein</fullName>
    </submittedName>
</protein>
<keyword evidence="8" id="KW-0406">Ion transport</keyword>
<keyword evidence="5" id="KW-0547">Nucleotide-binding</keyword>
<keyword evidence="9" id="KW-0472">Membrane</keyword>
<dbReference type="PROSITE" id="PS00211">
    <property type="entry name" value="ABC_TRANSPORTER_1"/>
    <property type="match status" value="1"/>
</dbReference>
<dbReference type="PROSITE" id="PS50893">
    <property type="entry name" value="ABC_TRANSPORTER_2"/>
    <property type="match status" value="1"/>
</dbReference>
<dbReference type="FunFam" id="3.40.50.300:FF:000134">
    <property type="entry name" value="Iron-enterobactin ABC transporter ATP-binding protein"/>
    <property type="match status" value="1"/>
</dbReference>
<evidence type="ECO:0000256" key="5">
    <source>
        <dbReference type="ARBA" id="ARBA00022741"/>
    </source>
</evidence>
<evidence type="ECO:0000259" key="10">
    <source>
        <dbReference type="PROSITE" id="PS50893"/>
    </source>
</evidence>
<dbReference type="InterPro" id="IPR051535">
    <property type="entry name" value="Siderophore_ABC-ATPase"/>
</dbReference>
<dbReference type="STRING" id="1471761.B0W44_17500"/>
<gene>
    <name evidence="11" type="ORF">B0W44_17500</name>
</gene>
<dbReference type="InterPro" id="IPR027417">
    <property type="entry name" value="P-loop_NTPase"/>
</dbReference>
<dbReference type="SUPFAM" id="SSF52540">
    <property type="entry name" value="P-loop containing nucleoside triphosphate hydrolases"/>
    <property type="match status" value="1"/>
</dbReference>
<evidence type="ECO:0000256" key="7">
    <source>
        <dbReference type="ARBA" id="ARBA00023004"/>
    </source>
</evidence>
<reference evidence="11 12" key="1">
    <citation type="journal article" date="2015" name="Int. J. Syst. Evol. Microbiol.">
        <title>Novibacillus thermophilus gen. nov., sp. nov., a Gram-staining-negative and moderately thermophilic member of the family Thermoactinomycetaceae.</title>
        <authorList>
            <person name="Yang G."/>
            <person name="Chen J."/>
            <person name="Zhou S."/>
        </authorList>
    </citation>
    <scope>NUCLEOTIDE SEQUENCE [LARGE SCALE GENOMIC DNA]</scope>
    <source>
        <strain evidence="11 12">SG-1</strain>
    </source>
</reference>
<dbReference type="SMART" id="SM00382">
    <property type="entry name" value="AAA"/>
    <property type="match status" value="1"/>
</dbReference>
<name>A0A1U9KC93_9BACL</name>
<keyword evidence="2" id="KW-0813">Transport</keyword>
<dbReference type="EMBL" id="CP019699">
    <property type="protein sequence ID" value="AQS57650.1"/>
    <property type="molecule type" value="Genomic_DNA"/>
</dbReference>
<evidence type="ECO:0000256" key="1">
    <source>
        <dbReference type="ARBA" id="ARBA00004202"/>
    </source>
</evidence>
<evidence type="ECO:0000256" key="6">
    <source>
        <dbReference type="ARBA" id="ARBA00022840"/>
    </source>
</evidence>
<dbReference type="Pfam" id="PF00005">
    <property type="entry name" value="ABC_tran"/>
    <property type="match status" value="1"/>
</dbReference>
<evidence type="ECO:0000313" key="12">
    <source>
        <dbReference type="Proteomes" id="UP000188603"/>
    </source>
</evidence>
<accession>A0A1U9KC93</accession>
<dbReference type="GO" id="GO:0016887">
    <property type="term" value="F:ATP hydrolysis activity"/>
    <property type="evidence" value="ECO:0007669"/>
    <property type="project" value="InterPro"/>
</dbReference>
<dbReference type="KEGG" id="ntr:B0W44_17500"/>
<dbReference type="InterPro" id="IPR003593">
    <property type="entry name" value="AAA+_ATPase"/>
</dbReference>
<dbReference type="CDD" id="cd03214">
    <property type="entry name" value="ABC_Iron-Siderophores_B12_Hemin"/>
    <property type="match status" value="1"/>
</dbReference>
<dbReference type="AlphaFoldDB" id="A0A1U9KC93"/>
<comment type="subcellular location">
    <subcellularLocation>
        <location evidence="1">Cell membrane</location>
        <topology evidence="1">Peripheral membrane protein</topology>
    </subcellularLocation>
</comment>
<keyword evidence="3" id="KW-1003">Cell membrane</keyword>
<keyword evidence="12" id="KW-1185">Reference proteome</keyword>
<organism evidence="11 12">
    <name type="scientific">Novibacillus thermophilus</name>
    <dbReference type="NCBI Taxonomy" id="1471761"/>
    <lineage>
        <taxon>Bacteria</taxon>
        <taxon>Bacillati</taxon>
        <taxon>Bacillota</taxon>
        <taxon>Bacilli</taxon>
        <taxon>Bacillales</taxon>
        <taxon>Thermoactinomycetaceae</taxon>
        <taxon>Novibacillus</taxon>
    </lineage>
</organism>
<dbReference type="InterPro" id="IPR017871">
    <property type="entry name" value="ABC_transporter-like_CS"/>
</dbReference>
<dbReference type="GO" id="GO:0006826">
    <property type="term" value="P:iron ion transport"/>
    <property type="evidence" value="ECO:0007669"/>
    <property type="project" value="UniProtKB-KW"/>
</dbReference>
<keyword evidence="6 11" id="KW-0067">ATP-binding</keyword>
<keyword evidence="4" id="KW-0410">Iron transport</keyword>
<dbReference type="Gene3D" id="3.40.50.300">
    <property type="entry name" value="P-loop containing nucleotide triphosphate hydrolases"/>
    <property type="match status" value="1"/>
</dbReference>
<dbReference type="PANTHER" id="PTHR42771:SF4">
    <property type="entry name" value="IRON(3+)-HYDROXAMATE IMPORT ATP-BINDING PROTEIN FHUC"/>
    <property type="match status" value="1"/>
</dbReference>
<evidence type="ECO:0000256" key="9">
    <source>
        <dbReference type="ARBA" id="ARBA00023136"/>
    </source>
</evidence>
<dbReference type="GO" id="GO:0005886">
    <property type="term" value="C:plasma membrane"/>
    <property type="evidence" value="ECO:0007669"/>
    <property type="project" value="UniProtKB-SubCell"/>
</dbReference>
<dbReference type="RefSeq" id="WP_077721490.1">
    <property type="nucleotide sequence ID" value="NZ_CP019699.1"/>
</dbReference>
<evidence type="ECO:0000256" key="4">
    <source>
        <dbReference type="ARBA" id="ARBA00022496"/>
    </source>
</evidence>
<sequence length="263" mass="29636">MGRLYTEKVNIGYGERLIVKQLTVNIPDQKITAIIGPNGCGKSTLLKAMTRIISHRSGAVVLDGKDIATERTKKLAQKMAILPQNPESARGLTVAELVSYGRFPYQRGFGRLSQKDREAINWALDVTGTKDYRYRPVDALSGGQRQRVWIAMALAQQTEIIFLDEPTTYLDIAHQLEVLELLKRLNKEQQRTIVMVLHDINQASRYSDYMIALKDGEVAKAGTCEEVITRDVLKTVFHIDADIQLDPHTNKPMCLSYHLIKGE</sequence>
<evidence type="ECO:0000256" key="3">
    <source>
        <dbReference type="ARBA" id="ARBA00022475"/>
    </source>
</evidence>
<dbReference type="InterPro" id="IPR003439">
    <property type="entry name" value="ABC_transporter-like_ATP-bd"/>
</dbReference>
<dbReference type="OrthoDB" id="9787851at2"/>
<keyword evidence="7" id="KW-0408">Iron</keyword>
<feature type="domain" description="ABC transporter" evidence="10">
    <location>
        <begin position="4"/>
        <end position="240"/>
    </location>
</feature>
<dbReference type="Proteomes" id="UP000188603">
    <property type="component" value="Chromosome"/>
</dbReference>
<evidence type="ECO:0000256" key="8">
    <source>
        <dbReference type="ARBA" id="ARBA00023065"/>
    </source>
</evidence>
<dbReference type="GO" id="GO:0005524">
    <property type="term" value="F:ATP binding"/>
    <property type="evidence" value="ECO:0007669"/>
    <property type="project" value="UniProtKB-KW"/>
</dbReference>
<proteinExistence type="predicted"/>
<dbReference type="PANTHER" id="PTHR42771">
    <property type="entry name" value="IRON(3+)-HYDROXAMATE IMPORT ATP-BINDING PROTEIN FHUC"/>
    <property type="match status" value="1"/>
</dbReference>
<evidence type="ECO:0000313" key="11">
    <source>
        <dbReference type="EMBL" id="AQS57650.1"/>
    </source>
</evidence>
<evidence type="ECO:0000256" key="2">
    <source>
        <dbReference type="ARBA" id="ARBA00022448"/>
    </source>
</evidence>